<gene>
    <name evidence="4" type="ORF">ANCCEY_02346</name>
</gene>
<evidence type="ECO:0000256" key="2">
    <source>
        <dbReference type="ARBA" id="ARBA00022723"/>
    </source>
</evidence>
<organism evidence="4 5">
    <name type="scientific">Ancylostoma ceylanicum</name>
    <dbReference type="NCBI Taxonomy" id="53326"/>
    <lineage>
        <taxon>Eukaryota</taxon>
        <taxon>Metazoa</taxon>
        <taxon>Ecdysozoa</taxon>
        <taxon>Nematoda</taxon>
        <taxon>Chromadorea</taxon>
        <taxon>Rhabditida</taxon>
        <taxon>Rhabditina</taxon>
        <taxon>Rhabditomorpha</taxon>
        <taxon>Strongyloidea</taxon>
        <taxon>Ancylostomatidae</taxon>
        <taxon>Ancylostomatinae</taxon>
        <taxon>Ancylostoma</taxon>
    </lineage>
</organism>
<dbReference type="AlphaFoldDB" id="A0A0D6M832"/>
<comment type="cofactor">
    <cofactor evidence="1">
        <name>a divalent metal cation</name>
        <dbReference type="ChEBI" id="CHEBI:60240"/>
    </cofactor>
</comment>
<name>A0A0D6M832_9BILA</name>
<evidence type="ECO:0000259" key="3">
    <source>
        <dbReference type="Pfam" id="PF13359"/>
    </source>
</evidence>
<proteinExistence type="predicted"/>
<evidence type="ECO:0000313" key="4">
    <source>
        <dbReference type="EMBL" id="EPB78606.1"/>
    </source>
</evidence>
<keyword evidence="2" id="KW-0479">Metal-binding</keyword>
<evidence type="ECO:0000313" key="5">
    <source>
        <dbReference type="Proteomes" id="UP000054495"/>
    </source>
</evidence>
<keyword evidence="5" id="KW-1185">Reference proteome</keyword>
<feature type="domain" description="DDE Tnp4" evidence="3">
    <location>
        <begin position="74"/>
        <end position="157"/>
    </location>
</feature>
<evidence type="ECO:0000256" key="1">
    <source>
        <dbReference type="ARBA" id="ARBA00001968"/>
    </source>
</evidence>
<dbReference type="Proteomes" id="UP000054495">
    <property type="component" value="Unassembled WGS sequence"/>
</dbReference>
<accession>A0A0D6M832</accession>
<reference evidence="4 5" key="1">
    <citation type="submission" date="2013-05" db="EMBL/GenBank/DDBJ databases">
        <title>Draft genome of the parasitic nematode Anyclostoma ceylanicum.</title>
        <authorList>
            <person name="Mitreva M."/>
        </authorList>
    </citation>
    <scope>NUCLEOTIDE SEQUENCE [LARGE SCALE GENOMIC DNA]</scope>
</reference>
<dbReference type="EMBL" id="KE124809">
    <property type="protein sequence ID" value="EPB78606.1"/>
    <property type="molecule type" value="Genomic_DNA"/>
</dbReference>
<dbReference type="GO" id="GO:0046872">
    <property type="term" value="F:metal ion binding"/>
    <property type="evidence" value="ECO:0007669"/>
    <property type="project" value="UniProtKB-KW"/>
</dbReference>
<protein>
    <recommendedName>
        <fullName evidence="3">DDE Tnp4 domain-containing protein</fullName>
    </recommendedName>
</protein>
<dbReference type="Pfam" id="PF13359">
    <property type="entry name" value="DDE_Tnp_4"/>
    <property type="match status" value="1"/>
</dbReference>
<dbReference type="InterPro" id="IPR027806">
    <property type="entry name" value="HARBI1_dom"/>
</dbReference>
<sequence>MDDHLREEIELLFRIAAPRCFHERGEEDNERFRGRFRFFASEFRCLMGLVGDDLAPQMTRFSEVCGIRNVIGAIDGSLISMLGPSEDAQFFMCRKGFYSINLSAIGDADQSFRWISVKFPGSVHDSWVFRESRIYQEFMSEKKTGILLADSGSRAENVLFTAMRRNYSGSMCFAQPRYHLEGGGVLDDSEDGVEYDEDDALYLEPDIAAGVSLQQRIVEKYFT</sequence>